<feature type="region of interest" description="Disordered" evidence="1">
    <location>
        <begin position="272"/>
        <end position="306"/>
    </location>
</feature>
<gene>
    <name evidence="2" type="primary">paip1</name>
    <name evidence="2" type="ORF">GZH46_02853</name>
</gene>
<dbReference type="Proteomes" id="UP000825002">
    <property type="component" value="Unassembled WGS sequence"/>
</dbReference>
<dbReference type="InterPro" id="IPR051367">
    <property type="entry name" value="mRNA_TranslReg/HistoneTransl"/>
</dbReference>
<evidence type="ECO:0000313" key="3">
    <source>
        <dbReference type="Proteomes" id="UP000825002"/>
    </source>
</evidence>
<dbReference type="InterPro" id="IPR016024">
    <property type="entry name" value="ARM-type_fold"/>
</dbReference>
<accession>A0ABQ7S5E3</accession>
<comment type="caution">
    <text evidence="2">The sequence shown here is derived from an EMBL/GenBank/DDBJ whole genome shotgun (WGS) entry which is preliminary data.</text>
</comment>
<dbReference type="EMBL" id="JAIFTH010001181">
    <property type="protein sequence ID" value="KAG9508644.1"/>
    <property type="molecule type" value="Genomic_DNA"/>
</dbReference>
<evidence type="ECO:0000256" key="1">
    <source>
        <dbReference type="SAM" id="MobiDB-lite"/>
    </source>
</evidence>
<organism evidence="2 3">
    <name type="scientific">Fragariocoptes setiger</name>
    <dbReference type="NCBI Taxonomy" id="1670756"/>
    <lineage>
        <taxon>Eukaryota</taxon>
        <taxon>Metazoa</taxon>
        <taxon>Ecdysozoa</taxon>
        <taxon>Arthropoda</taxon>
        <taxon>Chelicerata</taxon>
        <taxon>Arachnida</taxon>
        <taxon>Acari</taxon>
        <taxon>Acariformes</taxon>
        <taxon>Trombidiformes</taxon>
        <taxon>Prostigmata</taxon>
        <taxon>Eupodina</taxon>
        <taxon>Eriophyoidea</taxon>
        <taxon>Phytoptidae</taxon>
        <taxon>Fragariocoptes</taxon>
    </lineage>
</organism>
<feature type="region of interest" description="Disordered" evidence="1">
    <location>
        <begin position="422"/>
        <end position="449"/>
    </location>
</feature>
<dbReference type="PANTHER" id="PTHR23254">
    <property type="entry name" value="EIF4G DOMAIN PROTEIN"/>
    <property type="match status" value="1"/>
</dbReference>
<dbReference type="SUPFAM" id="SSF48371">
    <property type="entry name" value="ARM repeat"/>
    <property type="match status" value="1"/>
</dbReference>
<dbReference type="Gene3D" id="1.25.40.180">
    <property type="match status" value="1"/>
</dbReference>
<feature type="compositionally biased region" description="Basic and acidic residues" evidence="1">
    <location>
        <begin position="292"/>
        <end position="306"/>
    </location>
</feature>
<keyword evidence="3" id="KW-1185">Reference proteome</keyword>
<protein>
    <submittedName>
        <fullName evidence="2">Polyadenylate-binding protein-interacting protein 1</fullName>
    </submittedName>
</protein>
<proteinExistence type="predicted"/>
<name>A0ABQ7S5E3_9ACAR</name>
<feature type="compositionally biased region" description="Polar residues" evidence="1">
    <location>
        <begin position="422"/>
        <end position="431"/>
    </location>
</feature>
<dbReference type="PANTHER" id="PTHR23254:SF15">
    <property type="entry name" value="POLYADENYLATE-BINDING PROTEIN-INTERACTING PROTEIN 1"/>
    <property type="match status" value="1"/>
</dbReference>
<reference evidence="2 3" key="1">
    <citation type="submission" date="2020-10" db="EMBL/GenBank/DDBJ databases">
        <authorList>
            <person name="Klimov P.B."/>
            <person name="Dyachkov S.M."/>
            <person name="Chetverikov P.E."/>
        </authorList>
    </citation>
    <scope>NUCLEOTIDE SEQUENCE [LARGE SCALE GENOMIC DNA]</scope>
    <source>
        <strain evidence="2">BMOC 18-1129-001#AD2665</strain>
        <tissue evidence="2">Entire mites</tissue>
    </source>
</reference>
<sequence>MPPQLIKEISEFIDRVTPNPHVFESSLNHILLTADNWMEETTQTPMEAAQKIVNESLFRPDFRYNGVRLCMHFIEDLKEESHRMSFHEALVKCCEDWISRTVDQDRPDNPQDYSESLALFVGDLYSRSGDADLGFSLLQLIQAIMKNPSDSRLKVCAQVLKLCGSYLTATENRDAVEQPLIPYLMEQMRSFCAKEQQESHDNATKNHHLGIDISPTTQDLMLNVVYLYDTNWGLMGQSAGGGVGDLLYDTTDPNAELTAEDYENMRCYVESLTDNEPPGQMNHHNYQNQSQTHDHHPDQQHQQYQEHDEYHEYIGGVHNSQHHPGYSFIENENGEPVLLGDLIDHQNPGPSAQYDFGECGEQDDDVAEAYERFLRESVLVTQPILARYLPTRSDSRHQNAIKAFLKAVSELSNPMSNEWTDTRSTNINHNNVRPFGRRQPSPLASDTYWQSDETHDTSFLDQLGLE</sequence>
<evidence type="ECO:0000313" key="2">
    <source>
        <dbReference type="EMBL" id="KAG9508644.1"/>
    </source>
</evidence>